<organism evidence="9">
    <name type="scientific">Liposcelis bostrychophila</name>
    <name type="common">Booklouse</name>
    <dbReference type="NCBI Taxonomy" id="185214"/>
    <lineage>
        <taxon>Eukaryota</taxon>
        <taxon>Metazoa</taxon>
        <taxon>Ecdysozoa</taxon>
        <taxon>Arthropoda</taxon>
        <taxon>Hexapoda</taxon>
        <taxon>Insecta</taxon>
        <taxon>Pterygota</taxon>
        <taxon>Neoptera</taxon>
        <taxon>Paraneoptera</taxon>
        <taxon>Psocodea</taxon>
        <taxon>Troctomorpha</taxon>
        <taxon>Liposcelidetae</taxon>
        <taxon>Liposcelididae</taxon>
        <taxon>Liposcelis</taxon>
    </lineage>
</organism>
<comment type="function">
    <text evidence="5">Non-catalytic component of the proteasome, a multicatalytic proteinase complex which is characterized by its ability to cleave peptides with Arg, Phe, Tyr, Leu, and Glu adjacent to the leaving group at neutral or slightly basic pH. The proteasome has an ATP-dependent proteolytic activity.</text>
</comment>
<dbReference type="InterPro" id="IPR035206">
    <property type="entry name" value="Proteasome_beta2"/>
</dbReference>
<comment type="subunit">
    <text evidence="1">The 26S proteasome consists of a 20S proteasome core and two 19S regulatory subunits. The 20S proteasome core is a barrel-shaped complex made of 28 subunits that are arranged in four stacked rings. The two outer rings are each formed by seven alpha subunits, and the two inner rings are formed by seven beta subunits. The proteolytic activity is exerted by three beta-subunits PSMB5, PSMB6 and PSMB7.</text>
</comment>
<dbReference type="GO" id="GO:0005737">
    <property type="term" value="C:cytoplasm"/>
    <property type="evidence" value="ECO:0007669"/>
    <property type="project" value="UniProtKB-SubCell"/>
</dbReference>
<evidence type="ECO:0000313" key="9">
    <source>
        <dbReference type="EMBL" id="QBH72694.1"/>
    </source>
</evidence>
<evidence type="ECO:0000256" key="5">
    <source>
        <dbReference type="ARBA" id="ARBA00024953"/>
    </source>
</evidence>
<reference evidence="9" key="1">
    <citation type="journal article" date="2019" name="Sci. Rep.">
        <title>No signal of deleterious mutation accumulation in conserved gene sequences of extant asexual hexapods.</title>
        <authorList>
            <person name="Brandt A."/>
            <person name="Bast J."/>
            <person name="Scheu S."/>
            <person name="Meusemann K."/>
            <person name="Donath A."/>
            <person name="Schuette K."/>
            <person name="Machida R."/>
            <person name="Kraaijeveld K."/>
        </authorList>
    </citation>
    <scope>NUCLEOTIDE SEQUENCE</scope>
    <source>
        <strain evidence="9">OG10011</strain>
    </source>
</reference>
<evidence type="ECO:0000256" key="2">
    <source>
        <dbReference type="ARBA" id="ARBA00022490"/>
    </source>
</evidence>
<proteinExistence type="evidence at transcript level"/>
<comment type="function">
    <text evidence="7">Non-catalytic component of the 20S core proteasome complex involved in the proteolytic degradation of most intracellular proteins. This complex plays numerous essential roles within the cell by associating with different regulatory particles. Associated with two 19S regulatory particles, forms the 26S proteasome and thus participates in the ATP-dependent degradation of ubiquitinated proteins. The 26S proteasome plays a key role in the maintenance of protein homeostasis by removing misfolded or damaged proteins that could impair cellular functions, and by removing proteins whose functions are no longer required. Associated with the PA200 or PA28, the 20S proteasome mediates ubiquitin-independent protein degradation. This type of proteolysis is required in several pathways including spermatogenesis (20S-PA200 complex) or generation of a subset of MHC class I-presented antigenic peptides (20S-PA28 complex).</text>
</comment>
<dbReference type="GO" id="GO:0005839">
    <property type="term" value="C:proteasome core complex"/>
    <property type="evidence" value="ECO:0007669"/>
    <property type="project" value="InterPro"/>
</dbReference>
<evidence type="ECO:0000256" key="3">
    <source>
        <dbReference type="ARBA" id="ARBA00022942"/>
    </source>
</evidence>
<protein>
    <recommendedName>
        <fullName evidence="8">Proteasome subunit beta</fullName>
    </recommendedName>
</protein>
<dbReference type="PROSITE" id="PS51476">
    <property type="entry name" value="PROTEASOME_BETA_2"/>
    <property type="match status" value="1"/>
</dbReference>
<dbReference type="PROSITE" id="PS00854">
    <property type="entry name" value="PROTEASOME_BETA_1"/>
    <property type="match status" value="1"/>
</dbReference>
<dbReference type="EMBL" id="MH602449">
    <property type="protein sequence ID" value="QBH72694.1"/>
    <property type="molecule type" value="mRNA"/>
</dbReference>
<comment type="function">
    <text evidence="8">Component of the proteasome, a multicatalytic proteinase complex which is characterized by its ability to cleave peptides with Arg, Phe, Tyr, Leu, and Glu adjacent to the leaving group at neutral or slightly basic pH. The proteasome has an ATP-dependent proteolytic activity.</text>
</comment>
<dbReference type="Pfam" id="PF00227">
    <property type="entry name" value="Proteasome"/>
    <property type="match status" value="1"/>
</dbReference>
<dbReference type="InterPro" id="IPR016050">
    <property type="entry name" value="Proteasome_bsu_CS"/>
</dbReference>
<dbReference type="PANTHER" id="PTHR32194">
    <property type="entry name" value="METALLOPROTEASE TLDD"/>
    <property type="match status" value="1"/>
</dbReference>
<dbReference type="GO" id="GO:0005634">
    <property type="term" value="C:nucleus"/>
    <property type="evidence" value="ECO:0007669"/>
    <property type="project" value="UniProtKB-SubCell"/>
</dbReference>
<dbReference type="Gene3D" id="3.60.20.10">
    <property type="entry name" value="Glutamine Phosphoribosylpyrophosphate, subunit 1, domain 1"/>
    <property type="match status" value="1"/>
</dbReference>
<dbReference type="InterPro" id="IPR029055">
    <property type="entry name" value="Ntn_hydrolases_N"/>
</dbReference>
<name>A0A481SUM4_LIPBO</name>
<evidence type="ECO:0000256" key="6">
    <source>
        <dbReference type="ARBA" id="ARBA00026071"/>
    </source>
</evidence>
<dbReference type="CDD" id="cd03758">
    <property type="entry name" value="proteasome_beta_type_2"/>
    <property type="match status" value="1"/>
</dbReference>
<comment type="subcellular location">
    <subcellularLocation>
        <location evidence="8">Cytoplasm</location>
    </subcellularLocation>
    <subcellularLocation>
        <location evidence="8">Nucleus</location>
    </subcellularLocation>
</comment>
<dbReference type="InterPro" id="IPR001353">
    <property type="entry name" value="Proteasome_sua/b"/>
</dbReference>
<comment type="subunit">
    <text evidence="6">The 26S proteasome consists of a 20S proteasome core and two 19S regulatory subunits. The 20S proteasome core is composed of 28 subunits that are arranged in four stacked rings, resulting in a barrel-shaped structure. The two end rings are each formed by seven alpha subunits, and the two central rings are each formed by seven beta subunits. The catalytic chamber with the active sites is on the inside of the barrel.</text>
</comment>
<keyword evidence="4 8" id="KW-0539">Nucleus</keyword>
<dbReference type="FunFam" id="3.60.20.10:FF:000008">
    <property type="entry name" value="Proteasome subunit beta type-4"/>
    <property type="match status" value="1"/>
</dbReference>
<dbReference type="AlphaFoldDB" id="A0A481SUM4"/>
<keyword evidence="2 8" id="KW-0963">Cytoplasm</keyword>
<dbReference type="SUPFAM" id="SSF56235">
    <property type="entry name" value="N-terminal nucleophile aminohydrolases (Ntn hydrolases)"/>
    <property type="match status" value="1"/>
</dbReference>
<accession>A0A481SUM4</accession>
<evidence type="ECO:0000256" key="4">
    <source>
        <dbReference type="ARBA" id="ARBA00023242"/>
    </source>
</evidence>
<evidence type="ECO:0000256" key="8">
    <source>
        <dbReference type="RuleBase" id="RU004203"/>
    </source>
</evidence>
<dbReference type="GO" id="GO:0010498">
    <property type="term" value="P:proteasomal protein catabolic process"/>
    <property type="evidence" value="ECO:0007669"/>
    <property type="project" value="InterPro"/>
</dbReference>
<evidence type="ECO:0000256" key="1">
    <source>
        <dbReference type="ARBA" id="ARBA00011656"/>
    </source>
</evidence>
<comment type="subunit">
    <text evidence="8">Component of the proteasome complex.</text>
</comment>
<comment type="similarity">
    <text evidence="8">Belongs to the peptidase T1B family.</text>
</comment>
<dbReference type="PANTHER" id="PTHR32194:SF2">
    <property type="entry name" value="PROTEASOME SUBUNIT BETA TYPE-1"/>
    <property type="match status" value="1"/>
</dbReference>
<keyword evidence="3 8" id="KW-0647">Proteasome</keyword>
<sequence length="201" mass="22704">MECLMGIACNDFVMLAADMTKAQSILVMKSDEEKLYKLSDKLVMAVCGDSGDTTQFSEFIAKNIQLYKMRNGYGLSPSAAANFTRRNLADYLRSRTPYNVNLLLGGHDDKTNKYELYFCDYLASLIKIPFACHGYGGHFCLSIMDRHHRDDLTIEEGYEVLTKCVKEIHKRLIINLPNFKVQVISKDGIQDLEPITAAKLA</sequence>
<evidence type="ECO:0000256" key="7">
    <source>
        <dbReference type="ARBA" id="ARBA00049625"/>
    </source>
</evidence>
<dbReference type="InterPro" id="IPR023333">
    <property type="entry name" value="Proteasome_suB-type"/>
</dbReference>